<dbReference type="SMR" id="A0A8T3A472"/>
<keyword evidence="4" id="KW-1185">Reference proteome</keyword>
<dbReference type="EMBL" id="JAGYWB010000019">
    <property type="protein sequence ID" value="KAI0488850.1"/>
    <property type="molecule type" value="Genomic_DNA"/>
</dbReference>
<keyword evidence="2" id="KW-0732">Signal</keyword>
<dbReference type="InterPro" id="IPR003854">
    <property type="entry name" value="GASA"/>
</dbReference>
<evidence type="ECO:0000313" key="4">
    <source>
        <dbReference type="Proteomes" id="UP000829196"/>
    </source>
</evidence>
<evidence type="ECO:0000313" key="3">
    <source>
        <dbReference type="EMBL" id="KAI0488850.1"/>
    </source>
</evidence>
<comment type="similarity">
    <text evidence="1">Belongs to the GASA family.</text>
</comment>
<organism evidence="3 4">
    <name type="scientific">Dendrobium nobile</name>
    <name type="common">Orchid</name>
    <dbReference type="NCBI Taxonomy" id="94219"/>
    <lineage>
        <taxon>Eukaryota</taxon>
        <taxon>Viridiplantae</taxon>
        <taxon>Streptophyta</taxon>
        <taxon>Embryophyta</taxon>
        <taxon>Tracheophyta</taxon>
        <taxon>Spermatophyta</taxon>
        <taxon>Magnoliopsida</taxon>
        <taxon>Liliopsida</taxon>
        <taxon>Asparagales</taxon>
        <taxon>Orchidaceae</taxon>
        <taxon>Epidendroideae</taxon>
        <taxon>Malaxideae</taxon>
        <taxon>Dendrobiinae</taxon>
        <taxon>Dendrobium</taxon>
    </lineage>
</organism>
<dbReference type="PANTHER" id="PTHR23201">
    <property type="entry name" value="EXTENSIN, PROLINE-RICH PROTEIN"/>
    <property type="match status" value="1"/>
</dbReference>
<evidence type="ECO:0008006" key="5">
    <source>
        <dbReference type="Google" id="ProtNLM"/>
    </source>
</evidence>
<proteinExistence type="inferred from homology"/>
<accession>A0A8T3A472</accession>
<comment type="caution">
    <text evidence="3">The sequence shown here is derived from an EMBL/GenBank/DDBJ whole genome shotgun (WGS) entry which is preliminary data.</text>
</comment>
<name>A0A8T3A472_DENNO</name>
<evidence type="ECO:0000256" key="2">
    <source>
        <dbReference type="SAM" id="SignalP"/>
    </source>
</evidence>
<dbReference type="PANTHER" id="PTHR23201:SF45">
    <property type="entry name" value="SNAKIN-2-LIKE"/>
    <property type="match status" value="1"/>
</dbReference>
<protein>
    <recommendedName>
        <fullName evidence="5">Snakin-2</fullName>
    </recommendedName>
</protein>
<dbReference type="OrthoDB" id="625265at2759"/>
<feature type="signal peptide" evidence="2">
    <location>
        <begin position="1"/>
        <end position="27"/>
    </location>
</feature>
<sequence>MALSQSFLGWIFLASMLLLHLADHGGADQTGAAKLVAATLPSSLLAKIDCNSECSRRCELSSRQNLCERACGTCCARCNCVPPGTSGNKDLCPCYNNMTTHGGRKKCP</sequence>
<reference evidence="3" key="1">
    <citation type="journal article" date="2022" name="Front. Genet.">
        <title>Chromosome-Scale Assembly of the Dendrobium nobile Genome Provides Insights Into the Molecular Mechanism of the Biosynthesis of the Medicinal Active Ingredient of Dendrobium.</title>
        <authorList>
            <person name="Xu Q."/>
            <person name="Niu S.-C."/>
            <person name="Li K.-L."/>
            <person name="Zheng P.-J."/>
            <person name="Zhang X.-J."/>
            <person name="Jia Y."/>
            <person name="Liu Y."/>
            <person name="Niu Y.-X."/>
            <person name="Yu L.-H."/>
            <person name="Chen D.-F."/>
            <person name="Zhang G.-Q."/>
        </authorList>
    </citation>
    <scope>NUCLEOTIDE SEQUENCE</scope>
    <source>
        <tissue evidence="3">Leaf</tissue>
    </source>
</reference>
<dbReference type="AlphaFoldDB" id="A0A8T3A472"/>
<feature type="chain" id="PRO_5035910740" description="Snakin-2" evidence="2">
    <location>
        <begin position="28"/>
        <end position="108"/>
    </location>
</feature>
<dbReference type="Pfam" id="PF02704">
    <property type="entry name" value="GASA"/>
    <property type="match status" value="1"/>
</dbReference>
<dbReference type="Proteomes" id="UP000829196">
    <property type="component" value="Unassembled WGS sequence"/>
</dbReference>
<gene>
    <name evidence="3" type="ORF">KFK09_028689</name>
</gene>
<evidence type="ECO:0000256" key="1">
    <source>
        <dbReference type="ARBA" id="ARBA00010582"/>
    </source>
</evidence>